<dbReference type="EMBL" id="BNJK01000001">
    <property type="protein sequence ID" value="GHO96493.1"/>
    <property type="molecule type" value="Genomic_DNA"/>
</dbReference>
<comment type="caution">
    <text evidence="1">The sequence shown here is derived from an EMBL/GenBank/DDBJ whole genome shotgun (WGS) entry which is preliminary data.</text>
</comment>
<name>A0A8J3IPZ8_9CHLR</name>
<dbReference type="InterPro" id="IPR047738">
    <property type="entry name" value="SAV_2336-like_N"/>
</dbReference>
<sequence length="968" mass="109339">MNHEDIAKFIQSLHDADLKMTAEDIADTLWLALQMAEKDEVPFTSLPHDPLPLITTKPPEPSLPYEFPSHHPEPENTTEARGEVYLPTRKQSTEHKTHRGGKSARMPAAPALRGFLPLGRALRPLRRRGISRKGFVLNEQATAHRIAEMKKRLWLPVLEHAPVRYFDLALVIDQSASMIFWQQTIAELRTHLERLGAFRDIRVWQMTTDEEDSVRLYAGARPITAEQPIHNPRELIDPTRRRLIIVITDCISPAWYSGKVQEVLEIWGRKNLVTLLQMLPQRLWPRTALCASEAVEISATAPGTANIRLKMPVFQMRTANKLAIPIPVVTLDRGVLTPWVRMALGIESAKVAGIIFPDNLRSIFAAAVPGQNEDEAFSPQLRVQDFQAAAPPAARKLARLLTATPVITLPIVHVIQQTMLSESEASQVHVAEVFLGGLLREVARNGTTVQPEYIEYEFLPGIKEELERALPRPDKYQVLREVSAFMENRLGFSHSFLGLVATPNLSEDFSISEESRPFAKILARVWRRLGGEYNQLADLLEQRLDGHSSGTDTIVTPITTSTTEYKEEVRIETFLSPLFMAADRKGKQSTSVVCPSCFKEIYPGNCRIVIGDTGKVVRDVPAPRDWFNLGRTRNNPEKITLQQYIQESRQRECTNCGYRLPYNIERVDHNITFAVVGDVFSGKSHYIASLVHQLKENWINALNEQTDLMCLTPGVEEAFIKDQLNTVFGKKHILPVTAPSVDERADPLIYHLAVSISPQRPPTSANLMIYNASGEDFREERLVQFARFVFNKGAFVFVADPVMIPSIFDQLPLFLQANIQKTLGPIVRRRAADVLSTTLSLFERYHGYPEGSALKETPVAVMLSKADLLKYDPRINHYTFTKKPPPSTDFSLEDIDEVDLEVRDFLRHYQQGDLIAATHGLKQVKFFAASATGEPPDENGNFRHIGPYRCLDPVFWILYRFGIIEAKL</sequence>
<dbReference type="RefSeq" id="WP_220207116.1">
    <property type="nucleotide sequence ID" value="NZ_BNJK01000001.1"/>
</dbReference>
<gene>
    <name evidence="1" type="ORF">KSF_065410</name>
</gene>
<evidence type="ECO:0000313" key="2">
    <source>
        <dbReference type="Proteomes" id="UP000597444"/>
    </source>
</evidence>
<reference evidence="1" key="1">
    <citation type="submission" date="2020-10" db="EMBL/GenBank/DDBJ databases">
        <title>Taxonomic study of unclassified bacteria belonging to the class Ktedonobacteria.</title>
        <authorList>
            <person name="Yabe S."/>
            <person name="Wang C.M."/>
            <person name="Zheng Y."/>
            <person name="Sakai Y."/>
            <person name="Cavaletti L."/>
            <person name="Monciardini P."/>
            <person name="Donadio S."/>
        </authorList>
    </citation>
    <scope>NUCLEOTIDE SEQUENCE</scope>
    <source>
        <strain evidence="1">ID150040</strain>
    </source>
</reference>
<dbReference type="Proteomes" id="UP000597444">
    <property type="component" value="Unassembled WGS sequence"/>
</dbReference>
<dbReference type="AlphaFoldDB" id="A0A8J3IPZ8"/>
<dbReference type="NCBIfam" id="NF041121">
    <property type="entry name" value="SAV_2336_NTERM"/>
    <property type="match status" value="1"/>
</dbReference>
<organism evidence="1 2">
    <name type="scientific">Reticulibacter mediterranei</name>
    <dbReference type="NCBI Taxonomy" id="2778369"/>
    <lineage>
        <taxon>Bacteria</taxon>
        <taxon>Bacillati</taxon>
        <taxon>Chloroflexota</taxon>
        <taxon>Ktedonobacteria</taxon>
        <taxon>Ktedonobacterales</taxon>
        <taxon>Reticulibacteraceae</taxon>
        <taxon>Reticulibacter</taxon>
    </lineage>
</organism>
<evidence type="ECO:0000313" key="1">
    <source>
        <dbReference type="EMBL" id="GHO96493.1"/>
    </source>
</evidence>
<protein>
    <submittedName>
        <fullName evidence="1">Uncharacterized protein</fullName>
    </submittedName>
</protein>
<accession>A0A8J3IPZ8</accession>
<keyword evidence="2" id="KW-1185">Reference proteome</keyword>
<proteinExistence type="predicted"/>